<keyword evidence="2" id="KW-0408">Iron</keyword>
<dbReference type="EMBL" id="SMAE01000007">
    <property type="protein sequence ID" value="TCS88734.1"/>
    <property type="molecule type" value="Genomic_DNA"/>
</dbReference>
<dbReference type="PROSITE" id="PS00198">
    <property type="entry name" value="4FE4S_FER_1"/>
    <property type="match status" value="1"/>
</dbReference>
<name>A0A4R3KV15_9FIRM</name>
<evidence type="ECO:0000313" key="5">
    <source>
        <dbReference type="EMBL" id="TCS88734.1"/>
    </source>
</evidence>
<dbReference type="Gene3D" id="3.30.70.20">
    <property type="match status" value="1"/>
</dbReference>
<dbReference type="InterPro" id="IPR017900">
    <property type="entry name" value="4Fe4S_Fe_S_CS"/>
</dbReference>
<dbReference type="RefSeq" id="WP_132027787.1">
    <property type="nucleotide sequence ID" value="NZ_CP068564.1"/>
</dbReference>
<comment type="caution">
    <text evidence="5">The sequence shown here is derived from an EMBL/GenBank/DDBJ whole genome shotgun (WGS) entry which is preliminary data.</text>
</comment>
<dbReference type="InterPro" id="IPR027417">
    <property type="entry name" value="P-loop_NTPase"/>
</dbReference>
<feature type="domain" description="4Fe-4S ferredoxin-type" evidence="4">
    <location>
        <begin position="56"/>
        <end position="85"/>
    </location>
</feature>
<keyword evidence="1" id="KW-0479">Metal-binding</keyword>
<organism evidence="5 6">
    <name type="scientific">Keratinibaculum paraultunense</name>
    <dbReference type="NCBI Taxonomy" id="1278232"/>
    <lineage>
        <taxon>Bacteria</taxon>
        <taxon>Bacillati</taxon>
        <taxon>Bacillota</taxon>
        <taxon>Tissierellia</taxon>
        <taxon>Tissierellales</taxon>
        <taxon>Tepidimicrobiaceae</taxon>
        <taxon>Keratinibaculum</taxon>
    </lineage>
</organism>
<dbReference type="Proteomes" id="UP000294567">
    <property type="component" value="Unassembled WGS sequence"/>
</dbReference>
<reference evidence="5 6" key="1">
    <citation type="submission" date="2019-03" db="EMBL/GenBank/DDBJ databases">
        <title>Genomic Encyclopedia of Type Strains, Phase IV (KMG-IV): sequencing the most valuable type-strain genomes for metagenomic binning, comparative biology and taxonomic classification.</title>
        <authorList>
            <person name="Goeker M."/>
        </authorList>
    </citation>
    <scope>NUCLEOTIDE SEQUENCE [LARGE SCALE GENOMIC DNA]</scope>
    <source>
        <strain evidence="5 6">DSM 26752</strain>
    </source>
</reference>
<dbReference type="PANTHER" id="PTHR43063">
    <property type="entry name" value="4FE-4S CLUSTER CONTAINING PARA FAMILY ATPASE PROTEIN"/>
    <property type="match status" value="1"/>
</dbReference>
<dbReference type="Gene3D" id="3.40.50.300">
    <property type="entry name" value="P-loop containing nucleotide triphosphate hydrolases"/>
    <property type="match status" value="1"/>
</dbReference>
<keyword evidence="6" id="KW-1185">Reference proteome</keyword>
<evidence type="ECO:0000313" key="6">
    <source>
        <dbReference type="Proteomes" id="UP000294567"/>
    </source>
</evidence>
<evidence type="ECO:0000256" key="3">
    <source>
        <dbReference type="ARBA" id="ARBA00023014"/>
    </source>
</evidence>
<dbReference type="InterPro" id="IPR002586">
    <property type="entry name" value="CobQ/CobB/MinD/ParA_Nub-bd_dom"/>
</dbReference>
<dbReference type="SUPFAM" id="SSF52540">
    <property type="entry name" value="P-loop containing nucleoside triphosphate hydrolases"/>
    <property type="match status" value="1"/>
</dbReference>
<dbReference type="Pfam" id="PF00037">
    <property type="entry name" value="Fer4"/>
    <property type="match status" value="2"/>
</dbReference>
<proteinExistence type="predicted"/>
<gene>
    <name evidence="5" type="ORF">EDD65_10789</name>
</gene>
<protein>
    <submittedName>
        <fullName evidence="5">MinD superfamily P-loop ATPase</fullName>
    </submittedName>
</protein>
<evidence type="ECO:0000256" key="1">
    <source>
        <dbReference type="ARBA" id="ARBA00022723"/>
    </source>
</evidence>
<dbReference type="InterPro" id="IPR017896">
    <property type="entry name" value="4Fe4S_Fe-S-bd"/>
</dbReference>
<dbReference type="Pfam" id="PF01656">
    <property type="entry name" value="CbiA"/>
    <property type="match status" value="1"/>
</dbReference>
<dbReference type="OrthoDB" id="9813995at2"/>
<dbReference type="PANTHER" id="PTHR43063:SF1">
    <property type="entry name" value="4FE-4S CLUSTER CONTAINING PARA FAMILY ATPASE PROTEIN"/>
    <property type="match status" value="1"/>
</dbReference>
<dbReference type="PROSITE" id="PS51379">
    <property type="entry name" value="4FE4S_FER_2"/>
    <property type="match status" value="2"/>
</dbReference>
<accession>A0A4R3KV15</accession>
<evidence type="ECO:0000259" key="4">
    <source>
        <dbReference type="PROSITE" id="PS51379"/>
    </source>
</evidence>
<keyword evidence="3" id="KW-0411">Iron-sulfur</keyword>
<dbReference type="GO" id="GO:0046872">
    <property type="term" value="F:metal ion binding"/>
    <property type="evidence" value="ECO:0007669"/>
    <property type="project" value="UniProtKB-KW"/>
</dbReference>
<dbReference type="CDD" id="cd03110">
    <property type="entry name" value="SIMIBI_bact_arch"/>
    <property type="match status" value="1"/>
</dbReference>
<sequence>MNIAVLSGKGGTGKTTISTNLALLLKANYIDCDVEEPNGFIFLKPEYITKQYVEVEIPEIDEENCTLCGRCVEICKFNALAKAKDKIILFDKLCHSCGACILACPIDAIKFTKRTIGVIEQGKKGEILLKRGLLNIGEPISVPILKELLKDLPEEEINLLDSPPGTSCNVVNVLNYADIAILVTEPTAFGLHDLKMAVELVKRLNIPFGLIINKYDENNLYLKEYIEEEGIKIVGYLPYKKEIAEAYSKGKILIEEKEYKDAFKNIANNIKEVLL</sequence>
<evidence type="ECO:0000256" key="2">
    <source>
        <dbReference type="ARBA" id="ARBA00023004"/>
    </source>
</evidence>
<feature type="domain" description="4Fe-4S ferredoxin-type" evidence="4">
    <location>
        <begin position="86"/>
        <end position="114"/>
    </location>
</feature>
<dbReference type="GO" id="GO:0051536">
    <property type="term" value="F:iron-sulfur cluster binding"/>
    <property type="evidence" value="ECO:0007669"/>
    <property type="project" value="UniProtKB-KW"/>
</dbReference>
<dbReference type="AlphaFoldDB" id="A0A4R3KV15"/>